<keyword evidence="8" id="KW-1133">Transmembrane helix</keyword>
<proteinExistence type="predicted"/>
<accession>A0A0M0KBP6</accession>
<keyword evidence="8" id="KW-0812">Transmembrane</keyword>
<evidence type="ECO:0000259" key="9">
    <source>
        <dbReference type="PROSITE" id="PS50857"/>
    </source>
</evidence>
<feature type="transmembrane region" description="Helical" evidence="8">
    <location>
        <begin position="9"/>
        <end position="32"/>
    </location>
</feature>
<name>A0A0M0KBP6_ALKHA</name>
<dbReference type="InterPro" id="IPR001505">
    <property type="entry name" value="Copper_CuA"/>
</dbReference>
<dbReference type="PROSITE" id="PS00078">
    <property type="entry name" value="COX2"/>
    <property type="match status" value="1"/>
</dbReference>
<comment type="subcellular location">
    <subcellularLocation>
        <location evidence="1">Cell envelope</location>
    </subcellularLocation>
</comment>
<dbReference type="OMA" id="YVVARQF"/>
<evidence type="ECO:0000256" key="8">
    <source>
        <dbReference type="SAM" id="Phobius"/>
    </source>
</evidence>
<dbReference type="GeneID" id="87596310"/>
<gene>
    <name evidence="10" type="ORF">AMD02_18955</name>
</gene>
<dbReference type="GO" id="GO:0030313">
    <property type="term" value="C:cell envelope"/>
    <property type="evidence" value="ECO:0007669"/>
    <property type="project" value="UniProtKB-SubCell"/>
</dbReference>
<dbReference type="InterPro" id="IPR051403">
    <property type="entry name" value="NosZ/Cyto_c_oxidase_sub2"/>
</dbReference>
<dbReference type="CDD" id="cd13913">
    <property type="entry name" value="ba3_CcO_II_C"/>
    <property type="match status" value="1"/>
</dbReference>
<comment type="catalytic activity">
    <reaction evidence="6">
        <text>4 Fe(II)-[cytochrome c] + O2 + 8 H(+)(in) = 4 Fe(III)-[cytochrome c] + 2 H2O + 4 H(+)(out)</text>
        <dbReference type="Rhea" id="RHEA:11436"/>
        <dbReference type="Rhea" id="RHEA-COMP:10350"/>
        <dbReference type="Rhea" id="RHEA-COMP:14399"/>
        <dbReference type="ChEBI" id="CHEBI:15377"/>
        <dbReference type="ChEBI" id="CHEBI:15378"/>
        <dbReference type="ChEBI" id="CHEBI:15379"/>
        <dbReference type="ChEBI" id="CHEBI:29033"/>
        <dbReference type="ChEBI" id="CHEBI:29034"/>
        <dbReference type="EC" id="7.1.1.9"/>
    </reaction>
</comment>
<dbReference type="PROSITE" id="PS50857">
    <property type="entry name" value="COX2_CUA"/>
    <property type="match status" value="1"/>
</dbReference>
<keyword evidence="8" id="KW-0472">Membrane</keyword>
<reference evidence="10" key="1">
    <citation type="submission" date="2015-08" db="EMBL/GenBank/DDBJ databases">
        <title>Complete DNA Sequence of Pseudomonas syringae pv. actinidiae, the Causal Agent of Kiwifruit Canker Disease.</title>
        <authorList>
            <person name="Rikkerink E.H.A."/>
            <person name="Fineran P.C."/>
        </authorList>
    </citation>
    <scope>NUCLEOTIDE SEQUENCE</scope>
    <source>
        <strain evidence="10">DSM 13666</strain>
    </source>
</reference>
<evidence type="ECO:0000256" key="4">
    <source>
        <dbReference type="ARBA" id="ARBA00024688"/>
    </source>
</evidence>
<keyword evidence="2" id="KW-0479">Metal-binding</keyword>
<evidence type="ECO:0000256" key="7">
    <source>
        <dbReference type="SAM" id="MobiDB-lite"/>
    </source>
</evidence>
<dbReference type="GO" id="GO:0004129">
    <property type="term" value="F:cytochrome-c oxidase activity"/>
    <property type="evidence" value="ECO:0007669"/>
    <property type="project" value="UniProtKB-EC"/>
</dbReference>
<evidence type="ECO:0000313" key="10">
    <source>
        <dbReference type="EMBL" id="KOO36265.1"/>
    </source>
</evidence>
<dbReference type="Gene3D" id="2.60.40.420">
    <property type="entry name" value="Cupredoxins - blue copper proteins"/>
    <property type="match status" value="1"/>
</dbReference>
<dbReference type="PATRIC" id="fig|136160.3.peg.3763"/>
<dbReference type="PANTHER" id="PTHR42838:SF2">
    <property type="entry name" value="NITROUS-OXIDE REDUCTASE"/>
    <property type="match status" value="1"/>
</dbReference>
<evidence type="ECO:0000256" key="2">
    <source>
        <dbReference type="ARBA" id="ARBA00022723"/>
    </source>
</evidence>
<comment type="function">
    <text evidence="4">Subunits I and II form the functional core of the enzyme complex. Electrons originating in cytochrome c are transferred via heme a and Cu(A) to the binuclear center formed by heme a3 and Cu(B).</text>
</comment>
<dbReference type="GO" id="GO:0016020">
    <property type="term" value="C:membrane"/>
    <property type="evidence" value="ECO:0007669"/>
    <property type="project" value="InterPro"/>
</dbReference>
<dbReference type="EMBL" id="LILD01000014">
    <property type="protein sequence ID" value="KOO36265.1"/>
    <property type="molecule type" value="Genomic_DNA"/>
</dbReference>
<dbReference type="Pfam" id="PF00116">
    <property type="entry name" value="COX2"/>
    <property type="match status" value="1"/>
</dbReference>
<protein>
    <recommendedName>
        <fullName evidence="5">Cytochrome aa3 subunit 2</fullName>
    </recommendedName>
</protein>
<organism evidence="10">
    <name type="scientific">Halalkalibacterium halodurans</name>
    <name type="common">Bacillus halodurans</name>
    <dbReference type="NCBI Taxonomy" id="86665"/>
    <lineage>
        <taxon>Bacteria</taxon>
        <taxon>Bacillati</taxon>
        <taxon>Bacillota</taxon>
        <taxon>Bacilli</taxon>
        <taxon>Bacillales</taxon>
        <taxon>Bacillaceae</taxon>
        <taxon>Halalkalibacterium (ex Joshi et al. 2022)</taxon>
    </lineage>
</organism>
<dbReference type="GO" id="GO:0005507">
    <property type="term" value="F:copper ion binding"/>
    <property type="evidence" value="ECO:0007669"/>
    <property type="project" value="InterPro"/>
</dbReference>
<dbReference type="InterPro" id="IPR002429">
    <property type="entry name" value="CcO_II-like_C"/>
</dbReference>
<feature type="domain" description="Cytochrome oxidase subunit II copper A binding" evidence="9">
    <location>
        <begin position="64"/>
        <end position="157"/>
    </location>
</feature>
<evidence type="ECO:0000256" key="1">
    <source>
        <dbReference type="ARBA" id="ARBA00004196"/>
    </source>
</evidence>
<keyword evidence="3" id="KW-0186">Copper</keyword>
<dbReference type="SUPFAM" id="SSF49503">
    <property type="entry name" value="Cupredoxins"/>
    <property type="match status" value="1"/>
</dbReference>
<evidence type="ECO:0000256" key="5">
    <source>
        <dbReference type="ARBA" id="ARBA00031399"/>
    </source>
</evidence>
<dbReference type="PANTHER" id="PTHR42838">
    <property type="entry name" value="CYTOCHROME C OXIDASE SUBUNIT II"/>
    <property type="match status" value="1"/>
</dbReference>
<evidence type="ECO:0000256" key="6">
    <source>
        <dbReference type="ARBA" id="ARBA00047816"/>
    </source>
</evidence>
<dbReference type="InterPro" id="IPR008972">
    <property type="entry name" value="Cupredoxin"/>
</dbReference>
<dbReference type="AlphaFoldDB" id="A0A0M0KBP6"/>
<dbReference type="InterPro" id="IPR034214">
    <property type="entry name" value="Ba3_CcO_II_C"/>
</dbReference>
<dbReference type="RefSeq" id="WP_010896913.1">
    <property type="nucleotide sequence ID" value="NZ_CP040441.1"/>
</dbReference>
<evidence type="ECO:0000256" key="3">
    <source>
        <dbReference type="ARBA" id="ARBA00023008"/>
    </source>
</evidence>
<dbReference type="PRINTS" id="PR01166">
    <property type="entry name" value="CYCOXIDASEII"/>
</dbReference>
<feature type="region of interest" description="Disordered" evidence="7">
    <location>
        <begin position="38"/>
        <end position="59"/>
    </location>
</feature>
<comment type="caution">
    <text evidence="10">The sequence shown here is derived from an EMBL/GenBank/DDBJ whole genome shotgun (WGS) entry which is preliminary data.</text>
</comment>
<sequence>MHLHKFEKIWLIFSICCLILFLTIIGVSAFSFDHHPSGGSSTIDPERVHETPPFDSPGVTKIDEDTYEVAVVAMAFSYQPNTITVPVDKKIIFNVTSTDVTHSFSIVNTNVNMMVVPGLISTKEYTFKETGHYLIVCNEYCGAGHHYMSMEIEVVSQ</sequence>